<protein>
    <submittedName>
        <fullName evidence="5">SdiA-regulated domain-containing protein</fullName>
    </submittedName>
</protein>
<dbReference type="Proteomes" id="UP000614216">
    <property type="component" value="Unassembled WGS sequence"/>
</dbReference>
<gene>
    <name evidence="5" type="ORF">JMN32_25870</name>
</gene>
<dbReference type="GO" id="GO:0005886">
    <property type="term" value="C:plasma membrane"/>
    <property type="evidence" value="ECO:0007669"/>
    <property type="project" value="UniProtKB-SubCell"/>
</dbReference>
<keyword evidence="6" id="KW-1185">Reference proteome</keyword>
<comment type="subcellular location">
    <subcellularLocation>
        <location evidence="1">Cell membrane</location>
    </subcellularLocation>
</comment>
<dbReference type="InterPro" id="IPR015943">
    <property type="entry name" value="WD40/YVTN_repeat-like_dom_sf"/>
</dbReference>
<evidence type="ECO:0000256" key="1">
    <source>
        <dbReference type="ARBA" id="ARBA00004236"/>
    </source>
</evidence>
<dbReference type="Pfam" id="PF06977">
    <property type="entry name" value="SdiA-regulated"/>
    <property type="match status" value="1"/>
</dbReference>
<evidence type="ECO:0000256" key="3">
    <source>
        <dbReference type="ARBA" id="ARBA00023136"/>
    </source>
</evidence>
<keyword evidence="2" id="KW-1003">Cell membrane</keyword>
<evidence type="ECO:0000256" key="2">
    <source>
        <dbReference type="ARBA" id="ARBA00022475"/>
    </source>
</evidence>
<dbReference type="RefSeq" id="WP_202859308.1">
    <property type="nucleotide sequence ID" value="NZ_JAEUGD010000067.1"/>
</dbReference>
<reference evidence="5" key="1">
    <citation type="submission" date="2021-01" db="EMBL/GenBank/DDBJ databases">
        <title>Fulvivirga kasyanovii gen. nov., sp nov., a novel member of the phylum Bacteroidetes isolated from seawater in a mussel farm.</title>
        <authorList>
            <person name="Zhao L.-H."/>
            <person name="Wang Z.-J."/>
        </authorList>
    </citation>
    <scope>NUCLEOTIDE SEQUENCE</scope>
    <source>
        <strain evidence="5">29W222</strain>
    </source>
</reference>
<feature type="signal peptide" evidence="4">
    <location>
        <begin position="1"/>
        <end position="17"/>
    </location>
</feature>
<dbReference type="Gene3D" id="2.130.10.10">
    <property type="entry name" value="YVTN repeat-like/Quinoprotein amine dehydrogenase"/>
    <property type="match status" value="1"/>
</dbReference>
<feature type="chain" id="PRO_5037933506" evidence="4">
    <location>
        <begin position="18"/>
        <end position="296"/>
    </location>
</feature>
<evidence type="ECO:0000256" key="4">
    <source>
        <dbReference type="SAM" id="SignalP"/>
    </source>
</evidence>
<keyword evidence="4" id="KW-0732">Signal</keyword>
<name>A0A937KGT0_9BACT</name>
<keyword evidence="3" id="KW-0472">Membrane</keyword>
<comment type="caution">
    <text evidence="5">The sequence shown here is derived from an EMBL/GenBank/DDBJ whole genome shotgun (WGS) entry which is preliminary data.</text>
</comment>
<dbReference type="InterPro" id="IPR011044">
    <property type="entry name" value="Quino_amine_DH_bsu"/>
</dbReference>
<sequence>MKSLIFTCFAFSLLALTALNCNSITNLVTDSVYMDYDYQKVPYKLYAPDQKYLLHYDLEEISGLSMLGDAHLAVVQDELGYVYVLKAENGELVRKIKFAKSGDYEGIEVVGNSIYVVKSNGDIYSFKVSGSETVAPDEVDTDFSSQNDVEGLSVLEDRLLVACKKKGEINDKKVKGKAVYSYNIKEKKVSAEPLFHFREEEIEDFIKGRKFFNKIHSFDPSAIAVHPLTSDIYWLSADKVLVVLSPAFHLKEVVRLDRGIYKQPEGICFAQDGTMYLSSEGDGARGKIFKISYKSN</sequence>
<dbReference type="AlphaFoldDB" id="A0A937KGT0"/>
<dbReference type="SUPFAM" id="SSF50969">
    <property type="entry name" value="YVTN repeat-like/Quinoprotein amine dehydrogenase"/>
    <property type="match status" value="1"/>
</dbReference>
<proteinExistence type="predicted"/>
<evidence type="ECO:0000313" key="6">
    <source>
        <dbReference type="Proteomes" id="UP000614216"/>
    </source>
</evidence>
<dbReference type="EMBL" id="JAEUGD010000067">
    <property type="protein sequence ID" value="MBL6449765.1"/>
    <property type="molecule type" value="Genomic_DNA"/>
</dbReference>
<accession>A0A937KGT0</accession>
<dbReference type="InterPro" id="IPR009722">
    <property type="entry name" value="YjiK/CarP"/>
</dbReference>
<evidence type="ECO:0000313" key="5">
    <source>
        <dbReference type="EMBL" id="MBL6449765.1"/>
    </source>
</evidence>
<organism evidence="5 6">
    <name type="scientific">Fulvivirga marina</name>
    <dbReference type="NCBI Taxonomy" id="2494733"/>
    <lineage>
        <taxon>Bacteria</taxon>
        <taxon>Pseudomonadati</taxon>
        <taxon>Bacteroidota</taxon>
        <taxon>Cytophagia</taxon>
        <taxon>Cytophagales</taxon>
        <taxon>Fulvivirgaceae</taxon>
        <taxon>Fulvivirga</taxon>
    </lineage>
</organism>